<dbReference type="RefSeq" id="WP_142944054.1">
    <property type="nucleotide sequence ID" value="NZ_VIKR01000006.1"/>
</dbReference>
<dbReference type="InterPro" id="IPR000825">
    <property type="entry name" value="SUF_FeS_clus_asmbl_SufBD_core"/>
</dbReference>
<accession>A0A545T387</accession>
<dbReference type="AlphaFoldDB" id="A0A545T387"/>
<dbReference type="NCBIfam" id="TIGR01981">
    <property type="entry name" value="sufD"/>
    <property type="match status" value="1"/>
</dbReference>
<dbReference type="Proteomes" id="UP000317839">
    <property type="component" value="Unassembled WGS sequence"/>
</dbReference>
<dbReference type="InterPro" id="IPR011542">
    <property type="entry name" value="SUF_FeS_clus_asmbl_SufD"/>
</dbReference>
<dbReference type="InterPro" id="IPR037284">
    <property type="entry name" value="SUF_FeS_clus_asmbl_SufBD_sf"/>
</dbReference>
<comment type="caution">
    <text evidence="4">The sequence shown here is derived from an EMBL/GenBank/DDBJ whole genome shotgun (WGS) entry which is preliminary data.</text>
</comment>
<organism evidence="4 5">
    <name type="scientific">Aliikangiella marina</name>
    <dbReference type="NCBI Taxonomy" id="1712262"/>
    <lineage>
        <taxon>Bacteria</taxon>
        <taxon>Pseudomonadati</taxon>
        <taxon>Pseudomonadota</taxon>
        <taxon>Gammaproteobacteria</taxon>
        <taxon>Oceanospirillales</taxon>
        <taxon>Pleioneaceae</taxon>
        <taxon>Aliikangiella</taxon>
    </lineage>
</organism>
<dbReference type="EMBL" id="VIKR01000006">
    <property type="protein sequence ID" value="TQV71655.1"/>
    <property type="molecule type" value="Genomic_DNA"/>
</dbReference>
<protein>
    <submittedName>
        <fullName evidence="4">Fe-S cluster assembly protein SufD</fullName>
    </submittedName>
</protein>
<evidence type="ECO:0000259" key="2">
    <source>
        <dbReference type="Pfam" id="PF01458"/>
    </source>
</evidence>
<evidence type="ECO:0000313" key="5">
    <source>
        <dbReference type="Proteomes" id="UP000317839"/>
    </source>
</evidence>
<reference evidence="4 5" key="1">
    <citation type="submission" date="2019-06" db="EMBL/GenBank/DDBJ databases">
        <title>Draft genome of Aliikangiella marina GYP-15.</title>
        <authorList>
            <person name="Wang G."/>
        </authorList>
    </citation>
    <scope>NUCLEOTIDE SEQUENCE [LARGE SCALE GENOMIC DNA]</scope>
    <source>
        <strain evidence="4 5">GYP-15</strain>
    </source>
</reference>
<dbReference type="OrthoDB" id="9768262at2"/>
<name>A0A545T387_9GAMM</name>
<evidence type="ECO:0000259" key="3">
    <source>
        <dbReference type="Pfam" id="PF19295"/>
    </source>
</evidence>
<dbReference type="PANTHER" id="PTHR43575:SF1">
    <property type="entry name" value="PROTEIN ABCI7, CHLOROPLASTIC"/>
    <property type="match status" value="1"/>
</dbReference>
<dbReference type="SUPFAM" id="SSF101960">
    <property type="entry name" value="Stabilizer of iron transporter SufD"/>
    <property type="match status" value="1"/>
</dbReference>
<dbReference type="InterPro" id="IPR045595">
    <property type="entry name" value="SufBD_N"/>
</dbReference>
<sequence>MSFTIDFENRDQLDLPALVSKPLPWLKEKQRLAFEQFKSAKTPTRKIEHWKYNDMTFLKGQSFTQSKRANESVLTEVNGEFNQITFEDAIEIFIVDGHIVSDISALRSIEGLTITNFNQTSPAQQDIINSHADIELNSKNLLANLNEATLSDGLLIEVEPKKVIKQPIYIRHVTLSSENPAVSNQKIVVQLAPSAELTLVEHFESSLDDSEQLALQQTSIYLAANSRFTHYRLNLEAETARQVSQVKTTLDRDAQLNSFYLGLGSKLNRTDIETIHAGQNAECNITGIYLPANEQAIDYHTNIEHRVPHCNSNEVFRGIIADKASATFNGKIHIFQDAQKSDAQLNNKNLLLTNQAEVNTKPELEIYADDVSCAHGATVAQLDNKSVYYLQTRGIDKQKAKKMLSIAFVQELLNQIKHESVRDYLSHLLDNYMVKVAN</sequence>
<keyword evidence="5" id="KW-1185">Reference proteome</keyword>
<feature type="domain" description="SUF system FeS cluster assembly SufBD core" evidence="2">
    <location>
        <begin position="177"/>
        <end position="408"/>
    </location>
</feature>
<dbReference type="InterPro" id="IPR055346">
    <property type="entry name" value="Fe-S_cluster_assembly_SufBD"/>
</dbReference>
<comment type="similarity">
    <text evidence="1">Belongs to the iron-sulfur cluster assembly SufBD family.</text>
</comment>
<feature type="domain" description="SUF system FeS cluster assembly SufBD N-terminal" evidence="3">
    <location>
        <begin position="24"/>
        <end position="170"/>
    </location>
</feature>
<dbReference type="Pfam" id="PF01458">
    <property type="entry name" value="SUFBD_core"/>
    <property type="match status" value="1"/>
</dbReference>
<proteinExistence type="inferred from homology"/>
<evidence type="ECO:0000256" key="1">
    <source>
        <dbReference type="ARBA" id="ARBA00043967"/>
    </source>
</evidence>
<gene>
    <name evidence="4" type="primary">sufD</name>
    <name evidence="4" type="ORF">FLL45_21130</name>
</gene>
<evidence type="ECO:0000313" key="4">
    <source>
        <dbReference type="EMBL" id="TQV71655.1"/>
    </source>
</evidence>
<dbReference type="Pfam" id="PF19295">
    <property type="entry name" value="SufBD_N"/>
    <property type="match status" value="1"/>
</dbReference>
<dbReference type="PANTHER" id="PTHR43575">
    <property type="entry name" value="PROTEIN ABCI7, CHLOROPLASTIC"/>
    <property type="match status" value="1"/>
</dbReference>
<dbReference type="GO" id="GO:0016226">
    <property type="term" value="P:iron-sulfur cluster assembly"/>
    <property type="evidence" value="ECO:0007669"/>
    <property type="project" value="InterPro"/>
</dbReference>